<protein>
    <submittedName>
        <fullName evidence="1">Uncharacterized protein</fullName>
    </submittedName>
</protein>
<dbReference type="AlphaFoldDB" id="W6UKW3"/>
<dbReference type="GeneID" id="36346721"/>
<keyword evidence="2" id="KW-1185">Reference proteome</keyword>
<gene>
    <name evidence="1" type="ORF">EGR_11006</name>
</gene>
<sequence>MSKRQLCQINAKQLLGCLFAESIKPQQIQINLLRNTSFESSRGGIMIMRNGMVKCDVYPRKLQLGSNQLMDCVDCLCSNSEIDNFVFRFLSRNWCHHRKYSGWGVMIKRPVKCIFAEVMCLSRIPSLLAQISINEWGDANPILLLNVVIGEPVVLSIDYVVAASTGILVQLFRRCLNVLLMRSKVADLFVITRHSDTWCVWLDVDSSEPSRQWCLTAEWKIKLWKFGVLHSISSVPQQVGIYNFTLCAVREAAFVALFVSSCEFKIHKDKFRFKNDSTSQIYIDTYLNVLMNLIGVDKWFSFGAIRLPYEFGHSCQKQRSVHVS</sequence>
<name>W6UKW3_ECHGR</name>
<dbReference type="CTD" id="36346721"/>
<evidence type="ECO:0000313" key="1">
    <source>
        <dbReference type="EMBL" id="EUB54134.1"/>
    </source>
</evidence>
<evidence type="ECO:0000313" key="2">
    <source>
        <dbReference type="Proteomes" id="UP000019149"/>
    </source>
</evidence>
<dbReference type="Proteomes" id="UP000019149">
    <property type="component" value="Unassembled WGS sequence"/>
</dbReference>
<organism evidence="1 2">
    <name type="scientific">Echinococcus granulosus</name>
    <name type="common">Hydatid tapeworm</name>
    <dbReference type="NCBI Taxonomy" id="6210"/>
    <lineage>
        <taxon>Eukaryota</taxon>
        <taxon>Metazoa</taxon>
        <taxon>Spiralia</taxon>
        <taxon>Lophotrochozoa</taxon>
        <taxon>Platyhelminthes</taxon>
        <taxon>Cestoda</taxon>
        <taxon>Eucestoda</taxon>
        <taxon>Cyclophyllidea</taxon>
        <taxon>Taeniidae</taxon>
        <taxon>Echinococcus</taxon>
        <taxon>Echinococcus granulosus group</taxon>
    </lineage>
</organism>
<dbReference type="KEGG" id="egl:EGR_11006"/>
<accession>W6UKW3</accession>
<dbReference type="EMBL" id="APAU02000327">
    <property type="protein sequence ID" value="EUB54134.1"/>
    <property type="molecule type" value="Genomic_DNA"/>
</dbReference>
<proteinExistence type="predicted"/>
<dbReference type="RefSeq" id="XP_024345330.1">
    <property type="nucleotide sequence ID" value="XM_024500255.1"/>
</dbReference>
<comment type="caution">
    <text evidence="1">The sequence shown here is derived from an EMBL/GenBank/DDBJ whole genome shotgun (WGS) entry which is preliminary data.</text>
</comment>
<reference evidence="1 2" key="1">
    <citation type="journal article" date="2013" name="Nat. Genet.">
        <title>The genome of the hydatid tapeworm Echinococcus granulosus.</title>
        <authorList>
            <person name="Zheng H."/>
            <person name="Zhang W."/>
            <person name="Zhang L."/>
            <person name="Zhang Z."/>
            <person name="Li J."/>
            <person name="Lu G."/>
            <person name="Zhu Y."/>
            <person name="Wang Y."/>
            <person name="Huang Y."/>
            <person name="Liu J."/>
            <person name="Kang H."/>
            <person name="Chen J."/>
            <person name="Wang L."/>
            <person name="Chen A."/>
            <person name="Yu S."/>
            <person name="Gao Z."/>
            <person name="Jin L."/>
            <person name="Gu W."/>
            <person name="Wang Z."/>
            <person name="Zhao L."/>
            <person name="Shi B."/>
            <person name="Wen H."/>
            <person name="Lin R."/>
            <person name="Jones M.K."/>
            <person name="Brejova B."/>
            <person name="Vinar T."/>
            <person name="Zhao G."/>
            <person name="McManus D.P."/>
            <person name="Chen Z."/>
            <person name="Zhou Y."/>
            <person name="Wang S."/>
        </authorList>
    </citation>
    <scope>NUCLEOTIDE SEQUENCE [LARGE SCALE GENOMIC DNA]</scope>
</reference>